<evidence type="ECO:0000256" key="3">
    <source>
        <dbReference type="ARBA" id="ARBA00010281"/>
    </source>
</evidence>
<keyword evidence="4 7" id="KW-0328">Glycosyltransferase</keyword>
<gene>
    <name evidence="7" type="primary">glgA</name>
    <name evidence="10" type="ORF">SAMN05660299_00442</name>
</gene>
<keyword evidence="5 7" id="KW-0808">Transferase</keyword>
<dbReference type="PANTHER" id="PTHR45825:SF11">
    <property type="entry name" value="ALPHA AMYLASE DOMAIN-CONTAINING PROTEIN"/>
    <property type="match status" value="1"/>
</dbReference>
<dbReference type="UniPathway" id="UPA00164"/>
<dbReference type="NCBIfam" id="NF001899">
    <property type="entry name" value="PRK00654.1-2"/>
    <property type="match status" value="1"/>
</dbReference>
<dbReference type="Gene3D" id="3.40.50.2000">
    <property type="entry name" value="Glycogen Phosphorylase B"/>
    <property type="match status" value="2"/>
</dbReference>
<dbReference type="RefSeq" id="WP_245675053.1">
    <property type="nucleotide sequence ID" value="NZ_FNHQ01000003.1"/>
</dbReference>
<comment type="pathway">
    <text evidence="7">Glycan biosynthesis; glycogen biosynthesis.</text>
</comment>
<dbReference type="GO" id="GO:0009011">
    <property type="term" value="F:alpha-1,4-glucan glucosyltransferase (ADP-glucose donor) activity"/>
    <property type="evidence" value="ECO:0007669"/>
    <property type="project" value="UniProtKB-UniRule"/>
</dbReference>
<dbReference type="InterPro" id="IPR001296">
    <property type="entry name" value="Glyco_trans_1"/>
</dbReference>
<dbReference type="SUPFAM" id="SSF53756">
    <property type="entry name" value="UDP-Glycosyltransferase/glycogen phosphorylase"/>
    <property type="match status" value="1"/>
</dbReference>
<dbReference type="NCBIfam" id="TIGR02095">
    <property type="entry name" value="glgA"/>
    <property type="match status" value="1"/>
</dbReference>
<evidence type="ECO:0000256" key="5">
    <source>
        <dbReference type="ARBA" id="ARBA00022679"/>
    </source>
</evidence>
<sequence length="479" mass="54961">MIKVLFVASEAVPFVKTGGLADVMGALPNVLASKGMDVRLVIPKYSQIPDSYNDEMQEVYHGVVNLAWRQLYYGVEKIEKSGMTVYFIDNEQYFKRDRLYGFDDDAERFAYYSRAVLAMLPKIGFQPDIIHCNDWHTGLIGVFLKEDFYRDSYYKNIKVVYTIHNLKYQGIFSPSVVEDIMGLPRKLFDNGNLECDGCVNYMKAGMVYADHITTVSQTYAQEIAYPYFGEKLDSYIRLCKHRLTGIINGLDETIYNPAKDPFIPFTYTKSNVFSRKAANKESLQERLGLPVNRNIPMLAIVSRLIEDKGMDLIMRIMDELMMEEVQLIILGTGDWPYEEGFRHLAQHNPTKVSANILFDEGLAHCVYAASDLFIMPSRYEPCGLSQLIALKYGTIPVVRETGGLKDTIIPFDKYTNTGNGLNFQNFNAHELLFTVKRALSYYADSHLWKYLVHNAMTSKYGWRKSADKYEELYTHILNT</sequence>
<evidence type="ECO:0000313" key="11">
    <source>
        <dbReference type="Proteomes" id="UP000199309"/>
    </source>
</evidence>
<evidence type="ECO:0000256" key="7">
    <source>
        <dbReference type="HAMAP-Rule" id="MF_00484"/>
    </source>
</evidence>
<keyword evidence="6 7" id="KW-0320">Glycogen biosynthesis</keyword>
<dbReference type="HAMAP" id="MF_00484">
    <property type="entry name" value="Glycogen_synth"/>
    <property type="match status" value="1"/>
</dbReference>
<evidence type="ECO:0000256" key="2">
    <source>
        <dbReference type="ARBA" id="ARBA00002764"/>
    </source>
</evidence>
<evidence type="ECO:0000259" key="9">
    <source>
        <dbReference type="Pfam" id="PF08323"/>
    </source>
</evidence>
<accession>A0A1G9RF51</accession>
<reference evidence="10 11" key="1">
    <citation type="submission" date="2016-10" db="EMBL/GenBank/DDBJ databases">
        <authorList>
            <person name="de Groot N.N."/>
        </authorList>
    </citation>
    <scope>NUCLEOTIDE SEQUENCE [LARGE SCALE GENOMIC DNA]</scope>
    <source>
        <strain evidence="10 11">DSM 16981</strain>
    </source>
</reference>
<dbReference type="InterPro" id="IPR011835">
    <property type="entry name" value="GS/SS"/>
</dbReference>
<name>A0A1G9RF51_9FIRM</name>
<feature type="domain" description="Glycosyl transferase family 1" evidence="8">
    <location>
        <begin position="295"/>
        <end position="440"/>
    </location>
</feature>
<dbReference type="CDD" id="cd03791">
    <property type="entry name" value="GT5_Glycogen_synthase_DULL1-like"/>
    <property type="match status" value="1"/>
</dbReference>
<comment type="catalytic activity">
    <reaction evidence="1 7">
        <text>[(1-&gt;4)-alpha-D-glucosyl](n) + ADP-alpha-D-glucose = [(1-&gt;4)-alpha-D-glucosyl](n+1) + ADP + H(+)</text>
        <dbReference type="Rhea" id="RHEA:18189"/>
        <dbReference type="Rhea" id="RHEA-COMP:9584"/>
        <dbReference type="Rhea" id="RHEA-COMP:9587"/>
        <dbReference type="ChEBI" id="CHEBI:15378"/>
        <dbReference type="ChEBI" id="CHEBI:15444"/>
        <dbReference type="ChEBI" id="CHEBI:57498"/>
        <dbReference type="ChEBI" id="CHEBI:456216"/>
        <dbReference type="EC" id="2.4.1.21"/>
    </reaction>
</comment>
<dbReference type="STRING" id="349095.SAMN05660299_00442"/>
<dbReference type="InterPro" id="IPR013534">
    <property type="entry name" value="Starch_synth_cat_dom"/>
</dbReference>
<dbReference type="EMBL" id="FNHQ01000003">
    <property type="protein sequence ID" value="SDM21844.1"/>
    <property type="molecule type" value="Genomic_DNA"/>
</dbReference>
<evidence type="ECO:0000259" key="8">
    <source>
        <dbReference type="Pfam" id="PF00534"/>
    </source>
</evidence>
<comment type="function">
    <text evidence="2 7">Synthesizes alpha-1,4-glucan chains using ADP-glucose.</text>
</comment>
<dbReference type="EC" id="2.4.1.21" evidence="7"/>
<dbReference type="PANTHER" id="PTHR45825">
    <property type="entry name" value="GRANULE-BOUND STARCH SYNTHASE 1, CHLOROPLASTIC/AMYLOPLASTIC"/>
    <property type="match status" value="1"/>
</dbReference>
<dbReference type="AlphaFoldDB" id="A0A1G9RF51"/>
<dbReference type="Proteomes" id="UP000199309">
    <property type="component" value="Unassembled WGS sequence"/>
</dbReference>
<evidence type="ECO:0000256" key="4">
    <source>
        <dbReference type="ARBA" id="ARBA00022676"/>
    </source>
</evidence>
<proteinExistence type="inferred from homology"/>
<evidence type="ECO:0000256" key="1">
    <source>
        <dbReference type="ARBA" id="ARBA00001478"/>
    </source>
</evidence>
<dbReference type="Pfam" id="PF08323">
    <property type="entry name" value="Glyco_transf_5"/>
    <property type="match status" value="1"/>
</dbReference>
<dbReference type="NCBIfam" id="NF001898">
    <property type="entry name" value="PRK00654.1-1"/>
    <property type="match status" value="1"/>
</dbReference>
<protein>
    <recommendedName>
        <fullName evidence="7">Glycogen synthase</fullName>
        <ecNumber evidence="7">2.4.1.21</ecNumber>
    </recommendedName>
    <alternativeName>
        <fullName evidence="7">Starch [bacterial glycogen] synthase</fullName>
    </alternativeName>
</protein>
<dbReference type="GO" id="GO:0004373">
    <property type="term" value="F:alpha-1,4-glucan glucosyltransferase (UDP-glucose donor) activity"/>
    <property type="evidence" value="ECO:0007669"/>
    <property type="project" value="InterPro"/>
</dbReference>
<evidence type="ECO:0000256" key="6">
    <source>
        <dbReference type="ARBA" id="ARBA00023056"/>
    </source>
</evidence>
<feature type="binding site" evidence="7">
    <location>
        <position position="16"/>
    </location>
    <ligand>
        <name>ADP-alpha-D-glucose</name>
        <dbReference type="ChEBI" id="CHEBI:57498"/>
    </ligand>
</feature>
<dbReference type="GO" id="GO:0005978">
    <property type="term" value="P:glycogen biosynthetic process"/>
    <property type="evidence" value="ECO:0007669"/>
    <property type="project" value="UniProtKB-UniRule"/>
</dbReference>
<feature type="domain" description="Starch synthase catalytic" evidence="9">
    <location>
        <begin position="3"/>
        <end position="237"/>
    </location>
</feature>
<keyword evidence="11" id="KW-1185">Reference proteome</keyword>
<comment type="similarity">
    <text evidence="3 7">Belongs to the glycosyltransferase 1 family. Bacterial/plant glycogen synthase subfamily.</text>
</comment>
<dbReference type="Pfam" id="PF00534">
    <property type="entry name" value="Glycos_transf_1"/>
    <property type="match status" value="1"/>
</dbReference>
<organism evidence="10 11">
    <name type="scientific">Megasphaera paucivorans</name>
    <dbReference type="NCBI Taxonomy" id="349095"/>
    <lineage>
        <taxon>Bacteria</taxon>
        <taxon>Bacillati</taxon>
        <taxon>Bacillota</taxon>
        <taxon>Negativicutes</taxon>
        <taxon>Veillonellales</taxon>
        <taxon>Veillonellaceae</taxon>
        <taxon>Megasphaera</taxon>
    </lineage>
</organism>
<evidence type="ECO:0000313" key="10">
    <source>
        <dbReference type="EMBL" id="SDM21844.1"/>
    </source>
</evidence>